<dbReference type="AlphaFoldDB" id="A0AAP2DCA9"/>
<sequence length="322" mass="37248">MIRKFQVGLLCLLFWAMGSTMVACSGGEDEEPVVETPDPDGEEEEEEETLSVPPESWTEHWHDHRQVLERVYYDDDLVVYFDKDVDRSVRWPFQYVGDVWRYTKKTYGGYGDDPRLYAVFHTGRHSGGHPGYYFDASHDYHNAIDCGDGTWLTQAGNIDLPTHEVFHIVESASFGAKGSPGFGDPPNGVWGDSKFAEIYQYDVYLGLGLTDEANRWKDHVMNQVNNNPKALTYWFRDWFYPIYTKYGKTKVLVEYFKLQAKYIPKDANNHFTRQMNWGEFVHFFSGAAKTDLLETAKTAFGWTTEMEGQLYQAKIDFPDITY</sequence>
<evidence type="ECO:0000313" key="4">
    <source>
        <dbReference type="Proteomes" id="UP001319180"/>
    </source>
</evidence>
<protein>
    <submittedName>
        <fullName evidence="3">Uncharacterized protein</fullName>
    </submittedName>
</protein>
<proteinExistence type="predicted"/>
<dbReference type="EMBL" id="JAHESC010000023">
    <property type="protein sequence ID" value="MBT1688165.1"/>
    <property type="molecule type" value="Genomic_DNA"/>
</dbReference>
<comment type="caution">
    <text evidence="3">The sequence shown here is derived from an EMBL/GenBank/DDBJ whole genome shotgun (WGS) entry which is preliminary data.</text>
</comment>
<keyword evidence="2" id="KW-0732">Signal</keyword>
<organism evidence="3 4">
    <name type="scientific">Dawidia soli</name>
    <dbReference type="NCBI Taxonomy" id="2782352"/>
    <lineage>
        <taxon>Bacteria</taxon>
        <taxon>Pseudomonadati</taxon>
        <taxon>Bacteroidota</taxon>
        <taxon>Cytophagia</taxon>
        <taxon>Cytophagales</taxon>
        <taxon>Chryseotaleaceae</taxon>
        <taxon>Dawidia</taxon>
    </lineage>
</organism>
<evidence type="ECO:0000256" key="1">
    <source>
        <dbReference type="SAM" id="MobiDB-lite"/>
    </source>
</evidence>
<feature type="signal peptide" evidence="2">
    <location>
        <begin position="1"/>
        <end position="22"/>
    </location>
</feature>
<reference evidence="3 4" key="1">
    <citation type="submission" date="2021-05" db="EMBL/GenBank/DDBJ databases">
        <title>A Polyphasic approach of four new species of the genus Ohtaekwangia: Ohtaekwangia histidinii sp. nov., Ohtaekwangia cretensis sp. nov., Ohtaekwangia indiensis sp. nov., Ohtaekwangia reichenbachii sp. nov. from diverse environment.</title>
        <authorList>
            <person name="Octaviana S."/>
        </authorList>
    </citation>
    <scope>NUCLEOTIDE SEQUENCE [LARGE SCALE GENOMIC DNA]</scope>
    <source>
        <strain evidence="3 4">PWU37</strain>
    </source>
</reference>
<dbReference type="Proteomes" id="UP001319180">
    <property type="component" value="Unassembled WGS sequence"/>
</dbReference>
<dbReference type="PROSITE" id="PS51257">
    <property type="entry name" value="PROKAR_LIPOPROTEIN"/>
    <property type="match status" value="1"/>
</dbReference>
<dbReference type="RefSeq" id="WP_254091392.1">
    <property type="nucleotide sequence ID" value="NZ_JAHESC010000023.1"/>
</dbReference>
<feature type="chain" id="PRO_5043023045" evidence="2">
    <location>
        <begin position="23"/>
        <end position="322"/>
    </location>
</feature>
<gene>
    <name evidence="3" type="ORF">KK078_16460</name>
</gene>
<name>A0AAP2DCA9_9BACT</name>
<keyword evidence="4" id="KW-1185">Reference proteome</keyword>
<accession>A0AAP2DCA9</accession>
<feature type="region of interest" description="Disordered" evidence="1">
    <location>
        <begin position="25"/>
        <end position="56"/>
    </location>
</feature>
<evidence type="ECO:0000313" key="3">
    <source>
        <dbReference type="EMBL" id="MBT1688165.1"/>
    </source>
</evidence>
<evidence type="ECO:0000256" key="2">
    <source>
        <dbReference type="SAM" id="SignalP"/>
    </source>
</evidence>
<feature type="compositionally biased region" description="Acidic residues" evidence="1">
    <location>
        <begin position="27"/>
        <end position="49"/>
    </location>
</feature>